<proteinExistence type="predicted"/>
<gene>
    <name evidence="1" type="ORF">IQ247_08995</name>
</gene>
<comment type="caution">
    <text evidence="1">The sequence shown here is derived from an EMBL/GenBank/DDBJ whole genome shotgun (WGS) entry which is preliminary data.</text>
</comment>
<dbReference type="Proteomes" id="UP000620559">
    <property type="component" value="Unassembled WGS sequence"/>
</dbReference>
<reference evidence="1" key="1">
    <citation type="submission" date="2020-10" db="EMBL/GenBank/DDBJ databases">
        <authorList>
            <person name="Castelo-Branco R."/>
            <person name="Eusebio N."/>
            <person name="Adriana R."/>
            <person name="Vieira A."/>
            <person name="Brugerolle De Fraissinette N."/>
            <person name="Rezende De Castro R."/>
            <person name="Schneider M.P."/>
            <person name="Vasconcelos V."/>
            <person name="Leao P.N."/>
        </authorList>
    </citation>
    <scope>NUCLEOTIDE SEQUENCE</scope>
    <source>
        <strain evidence="1">LEGE 06105</strain>
    </source>
</reference>
<keyword evidence="2" id="KW-1185">Reference proteome</keyword>
<dbReference type="AlphaFoldDB" id="A0A8J7FB13"/>
<dbReference type="EMBL" id="JADEWL010000020">
    <property type="protein sequence ID" value="MBE9212828.1"/>
    <property type="molecule type" value="Genomic_DNA"/>
</dbReference>
<organism evidence="1 2">
    <name type="scientific">Plectonema cf. radiosum LEGE 06105</name>
    <dbReference type="NCBI Taxonomy" id="945769"/>
    <lineage>
        <taxon>Bacteria</taxon>
        <taxon>Bacillati</taxon>
        <taxon>Cyanobacteriota</taxon>
        <taxon>Cyanophyceae</taxon>
        <taxon>Oscillatoriophycideae</taxon>
        <taxon>Oscillatoriales</taxon>
        <taxon>Microcoleaceae</taxon>
        <taxon>Plectonema</taxon>
    </lineage>
</organism>
<sequence length="309" mass="34657">MKTLKDCYKQKLPDFQKRVESATTISELSEIVQDRLTQLGDIDGEYIGSLTQSQARIALSMLEAFRLSFSMLAKNQTQVHVSPRITPEPHESIDDNEQNSLFDGVWGGLAGGALGGTIAGGIFGGSLGAVLGAFVSTAVMKSRQFNKSSLDNQPNKSQVKPVESEQAVANIDKEELLLYVEQTLDVIDQTVAEYCRLSEPVIHKPKLEDHLEVLEFLQDFIGETEQFESQLPEVFKLRKRQLSSILRKYGIRHQSYQNNASEQVKELFDFEPSIDPNLQNYVMEKPAFLKDDQILLHGKVIEPSPSNLR</sequence>
<evidence type="ECO:0008006" key="3">
    <source>
        <dbReference type="Google" id="ProtNLM"/>
    </source>
</evidence>
<name>A0A8J7FB13_9CYAN</name>
<evidence type="ECO:0000313" key="1">
    <source>
        <dbReference type="EMBL" id="MBE9212828.1"/>
    </source>
</evidence>
<accession>A0A8J7FB13</accession>
<protein>
    <recommendedName>
        <fullName evidence="3">Glycine zipper domain-containing protein</fullName>
    </recommendedName>
</protein>
<evidence type="ECO:0000313" key="2">
    <source>
        <dbReference type="Proteomes" id="UP000620559"/>
    </source>
</evidence>
<dbReference type="RefSeq" id="WP_193919126.1">
    <property type="nucleotide sequence ID" value="NZ_JADEWL010000020.1"/>
</dbReference>